<keyword evidence="7" id="KW-0315">Glutamine amidotransferase</keyword>
<dbReference type="GO" id="GO:0004088">
    <property type="term" value="F:carbamoyl-phosphate synthase (glutamine-hydrolyzing) activity"/>
    <property type="evidence" value="ECO:0007669"/>
    <property type="project" value="UniProtKB-EC"/>
</dbReference>
<dbReference type="Gene3D" id="3.50.30.20">
    <property type="entry name" value="Carbamoyl-phosphate synthase small subunit, N-terminal domain"/>
    <property type="match status" value="1"/>
</dbReference>
<evidence type="ECO:0000256" key="2">
    <source>
        <dbReference type="ARBA" id="ARBA00007800"/>
    </source>
</evidence>
<keyword evidence="4 12" id="KW-0436">Ligase</keyword>
<dbReference type="SUPFAM" id="SSF52021">
    <property type="entry name" value="Carbamoyl phosphate synthetase, small subunit N-terminal domain"/>
    <property type="match status" value="1"/>
</dbReference>
<sequence length="380" mass="40863">MGSTKRAAALLLEDGSEFRGQAFGALHPSSGEVVFSTGMVGYPQSLTDPSYKGQILVLTYPLVGNYGVPALKFDRYGIPLDFESERIQVSGLVISELSEEPSHYSAKRSLSAWMEEEGIPGIAGIDTRALTQALRERGVMRGKIVLDNPSTAGGPESEDSTGEHPGPDETNPVAEVSCDAPKLYQTNPDGPTIALIDCGVKANILRIMLDAKANLLRLPWDSDLKGIDCDGIFISNGPGDPKACTKTIASVRRALQGDTPIFGICLGNQILALAAGADTYKLPYGHRGQNQPALELGSKRCFMTSQNHGYAVREESIPHGWAPWFVNANDGTIEGLRSQRKPFSAVQFHPEGCPGPRDTQFLLEAFIAEAAGRATHRRKA</sequence>
<evidence type="ECO:0000256" key="1">
    <source>
        <dbReference type="ARBA" id="ARBA00005077"/>
    </source>
</evidence>
<dbReference type="NCBIfam" id="NF009475">
    <property type="entry name" value="PRK12838.1"/>
    <property type="match status" value="1"/>
</dbReference>
<dbReference type="InterPro" id="IPR050472">
    <property type="entry name" value="Anth_synth/Amidotransfase"/>
</dbReference>
<keyword evidence="6" id="KW-0067">ATP-binding</keyword>
<keyword evidence="5" id="KW-0547">Nucleotide-binding</keyword>
<dbReference type="PANTHER" id="PTHR43418:SF7">
    <property type="entry name" value="CARBAMOYL-PHOSPHATE SYNTHASE SMALL CHAIN"/>
    <property type="match status" value="1"/>
</dbReference>
<evidence type="ECO:0000259" key="11">
    <source>
        <dbReference type="SMART" id="SM01097"/>
    </source>
</evidence>
<dbReference type="InterPro" id="IPR017926">
    <property type="entry name" value="GATASE"/>
</dbReference>
<dbReference type="HAMAP" id="MF_01209">
    <property type="entry name" value="CPSase_S_chain"/>
    <property type="match status" value="1"/>
</dbReference>
<evidence type="ECO:0000256" key="8">
    <source>
        <dbReference type="ARBA" id="ARBA00044340"/>
    </source>
</evidence>
<evidence type="ECO:0000256" key="7">
    <source>
        <dbReference type="ARBA" id="ARBA00022962"/>
    </source>
</evidence>
<dbReference type="PRINTS" id="PR00099">
    <property type="entry name" value="CPSGATASE"/>
</dbReference>
<dbReference type="EMBL" id="VSSQ01000008">
    <property type="protein sequence ID" value="MPL58914.1"/>
    <property type="molecule type" value="Genomic_DNA"/>
</dbReference>
<feature type="domain" description="Carbamoyl-phosphate synthase small subunit N-terminal" evidence="11">
    <location>
        <begin position="6"/>
        <end position="145"/>
    </location>
</feature>
<dbReference type="InterPro" id="IPR029062">
    <property type="entry name" value="Class_I_gatase-like"/>
</dbReference>
<dbReference type="PANTHER" id="PTHR43418">
    <property type="entry name" value="MULTIFUNCTIONAL TRYPTOPHAN BIOSYNTHESIS PROTEIN-RELATED"/>
    <property type="match status" value="1"/>
</dbReference>
<dbReference type="InterPro" id="IPR036480">
    <property type="entry name" value="CarbP_synth_ssu_N_sf"/>
</dbReference>
<comment type="catalytic activity">
    <reaction evidence="9">
        <text>hydrogencarbonate + L-glutamine + 2 ATP + H2O = carbamoyl phosphate + L-glutamate + 2 ADP + phosphate + 2 H(+)</text>
        <dbReference type="Rhea" id="RHEA:18633"/>
        <dbReference type="ChEBI" id="CHEBI:15377"/>
        <dbReference type="ChEBI" id="CHEBI:15378"/>
        <dbReference type="ChEBI" id="CHEBI:17544"/>
        <dbReference type="ChEBI" id="CHEBI:29985"/>
        <dbReference type="ChEBI" id="CHEBI:30616"/>
        <dbReference type="ChEBI" id="CHEBI:43474"/>
        <dbReference type="ChEBI" id="CHEBI:58228"/>
        <dbReference type="ChEBI" id="CHEBI:58359"/>
        <dbReference type="ChEBI" id="CHEBI:456216"/>
        <dbReference type="EC" id="6.3.5.5"/>
    </reaction>
</comment>
<comment type="similarity">
    <text evidence="2">Belongs to the CarA family.</text>
</comment>
<dbReference type="FunFam" id="3.50.30.20:FF:000002">
    <property type="entry name" value="Carbamoyl-phosphate synthase 1, mitochondrial"/>
    <property type="match status" value="1"/>
</dbReference>
<comment type="caution">
    <text evidence="12">The sequence shown here is derived from an EMBL/GenBank/DDBJ whole genome shotgun (WGS) entry which is preliminary data.</text>
</comment>
<dbReference type="AlphaFoldDB" id="A0A644SWB0"/>
<dbReference type="Gene3D" id="3.40.50.880">
    <property type="match status" value="1"/>
</dbReference>
<dbReference type="GO" id="GO:0006541">
    <property type="term" value="P:glutamine metabolic process"/>
    <property type="evidence" value="ECO:0007669"/>
    <property type="project" value="InterPro"/>
</dbReference>
<dbReference type="PRINTS" id="PR00097">
    <property type="entry name" value="ANTSNTHASEII"/>
</dbReference>
<proteinExistence type="inferred from homology"/>
<dbReference type="Pfam" id="PF00988">
    <property type="entry name" value="CPSase_sm_chain"/>
    <property type="match status" value="1"/>
</dbReference>
<dbReference type="NCBIfam" id="TIGR01368">
    <property type="entry name" value="CPSaseIIsmall"/>
    <property type="match status" value="1"/>
</dbReference>
<organism evidence="12">
    <name type="scientific">bioreactor metagenome</name>
    <dbReference type="NCBI Taxonomy" id="1076179"/>
    <lineage>
        <taxon>unclassified sequences</taxon>
        <taxon>metagenomes</taxon>
        <taxon>ecological metagenomes</taxon>
    </lineage>
</organism>
<reference evidence="12" key="1">
    <citation type="submission" date="2019-08" db="EMBL/GenBank/DDBJ databases">
        <authorList>
            <person name="Kucharzyk K."/>
            <person name="Murdoch R.W."/>
            <person name="Higgins S."/>
            <person name="Loffler F."/>
        </authorList>
    </citation>
    <scope>NUCLEOTIDE SEQUENCE</scope>
</reference>
<evidence type="ECO:0000256" key="9">
    <source>
        <dbReference type="ARBA" id="ARBA00048816"/>
    </source>
</evidence>
<evidence type="ECO:0000256" key="6">
    <source>
        <dbReference type="ARBA" id="ARBA00022840"/>
    </source>
</evidence>
<dbReference type="InterPro" id="IPR002474">
    <property type="entry name" value="CarbamoylP_synth_ssu_N"/>
</dbReference>
<dbReference type="GO" id="GO:0006207">
    <property type="term" value="P:'de novo' pyrimidine nucleobase biosynthetic process"/>
    <property type="evidence" value="ECO:0007669"/>
    <property type="project" value="InterPro"/>
</dbReference>
<feature type="region of interest" description="Disordered" evidence="10">
    <location>
        <begin position="145"/>
        <end position="174"/>
    </location>
</feature>
<evidence type="ECO:0000256" key="4">
    <source>
        <dbReference type="ARBA" id="ARBA00022598"/>
    </source>
</evidence>
<name>A0A644SWB0_9ZZZZ</name>
<dbReference type="EC" id="6.3.5.5" evidence="3"/>
<dbReference type="PRINTS" id="PR00096">
    <property type="entry name" value="GATASE"/>
</dbReference>
<dbReference type="InterPro" id="IPR006274">
    <property type="entry name" value="CarbamoylP_synth_ssu"/>
</dbReference>
<dbReference type="PROSITE" id="PS51273">
    <property type="entry name" value="GATASE_TYPE_1"/>
    <property type="match status" value="1"/>
</dbReference>
<protein>
    <recommendedName>
        <fullName evidence="3">carbamoyl-phosphate synthase (glutamine-hydrolyzing)</fullName>
        <ecNumber evidence="3">6.3.5.5</ecNumber>
    </recommendedName>
    <alternativeName>
        <fullName evidence="8">Arginine-specific carbamoyl phosphate synthetase, glutamine chain</fullName>
    </alternativeName>
</protein>
<comment type="pathway">
    <text evidence="1">Amino-acid biosynthesis; L-arginine biosynthesis; carbamoyl phosphate from bicarbonate: step 1/1.</text>
</comment>
<dbReference type="InterPro" id="IPR035686">
    <property type="entry name" value="CPSase_GATase1"/>
</dbReference>
<dbReference type="GO" id="GO:0005524">
    <property type="term" value="F:ATP binding"/>
    <property type="evidence" value="ECO:0007669"/>
    <property type="project" value="UniProtKB-KW"/>
</dbReference>
<evidence type="ECO:0000256" key="5">
    <source>
        <dbReference type="ARBA" id="ARBA00022741"/>
    </source>
</evidence>
<gene>
    <name evidence="12" type="primary">carA_3</name>
    <name evidence="12" type="ORF">SDC9_04460</name>
</gene>
<evidence type="ECO:0000256" key="10">
    <source>
        <dbReference type="SAM" id="MobiDB-lite"/>
    </source>
</evidence>
<dbReference type="SUPFAM" id="SSF52317">
    <property type="entry name" value="Class I glutamine amidotransferase-like"/>
    <property type="match status" value="1"/>
</dbReference>
<accession>A0A644SWB0</accession>
<dbReference type="Pfam" id="PF00117">
    <property type="entry name" value="GATase"/>
    <property type="match status" value="1"/>
</dbReference>
<dbReference type="SMART" id="SM01097">
    <property type="entry name" value="CPSase_sm_chain"/>
    <property type="match status" value="1"/>
</dbReference>
<evidence type="ECO:0000313" key="12">
    <source>
        <dbReference type="EMBL" id="MPL58914.1"/>
    </source>
</evidence>
<dbReference type="CDD" id="cd01744">
    <property type="entry name" value="GATase1_CPSase"/>
    <property type="match status" value="1"/>
</dbReference>
<evidence type="ECO:0000256" key="3">
    <source>
        <dbReference type="ARBA" id="ARBA00012738"/>
    </source>
</evidence>